<dbReference type="EMBL" id="CP001344">
    <property type="protein sequence ID" value="ACL42634.1"/>
    <property type="molecule type" value="Genomic_DNA"/>
</dbReference>
<proteinExistence type="predicted"/>
<evidence type="ECO:0000313" key="2">
    <source>
        <dbReference type="EMBL" id="ACL42634.1"/>
    </source>
</evidence>
<dbReference type="OrthoDB" id="459863at2"/>
<organism evidence="2">
    <name type="scientific">Cyanothece sp. (strain PCC 7425 / ATCC 29141)</name>
    <dbReference type="NCBI Taxonomy" id="395961"/>
    <lineage>
        <taxon>Bacteria</taxon>
        <taxon>Bacillati</taxon>
        <taxon>Cyanobacteriota</taxon>
        <taxon>Cyanophyceae</taxon>
        <taxon>Gomontiellales</taxon>
        <taxon>Cyanothecaceae</taxon>
        <taxon>Cyanothece</taxon>
    </lineage>
</organism>
<dbReference type="eggNOG" id="COG3187">
    <property type="taxonomic scope" value="Bacteria"/>
</dbReference>
<dbReference type="PANTHER" id="PTHR35535:SF1">
    <property type="entry name" value="HEAT SHOCK PROTEIN HSLJ"/>
    <property type="match status" value="1"/>
</dbReference>
<accession>B8HRX5</accession>
<reference evidence="2" key="1">
    <citation type="submission" date="2009-01" db="EMBL/GenBank/DDBJ databases">
        <title>Complete sequence of chromosome Cyanothece sp. PCC 7425.</title>
        <authorList>
            <consortium name="US DOE Joint Genome Institute"/>
            <person name="Lucas S."/>
            <person name="Copeland A."/>
            <person name="Lapidus A."/>
            <person name="Glavina del Rio T."/>
            <person name="Dalin E."/>
            <person name="Tice H."/>
            <person name="Bruce D."/>
            <person name="Goodwin L."/>
            <person name="Pitluck S."/>
            <person name="Sims D."/>
            <person name="Meineke L."/>
            <person name="Brettin T."/>
            <person name="Detter J.C."/>
            <person name="Han C."/>
            <person name="Larimer F."/>
            <person name="Land M."/>
            <person name="Hauser L."/>
            <person name="Kyrpides N."/>
            <person name="Ovchinnikova G."/>
            <person name="Liberton M."/>
            <person name="Stoeckel J."/>
            <person name="Banerjee A."/>
            <person name="Singh A."/>
            <person name="Page L."/>
            <person name="Sato H."/>
            <person name="Zhao L."/>
            <person name="Sherman L."/>
            <person name="Pakrasi H."/>
            <person name="Richardson P."/>
        </authorList>
    </citation>
    <scope>NUCLEOTIDE SEQUENCE</scope>
    <source>
        <strain evidence="2">PCC 7425</strain>
    </source>
</reference>
<dbReference type="PANTHER" id="PTHR35535">
    <property type="entry name" value="HEAT SHOCK PROTEIN HSLJ"/>
    <property type="match status" value="1"/>
</dbReference>
<dbReference type="KEGG" id="cyn:Cyan7425_0238"/>
<dbReference type="Pfam" id="PF03724">
    <property type="entry name" value="META"/>
    <property type="match status" value="1"/>
</dbReference>
<evidence type="ECO:0000259" key="1">
    <source>
        <dbReference type="Pfam" id="PF03724"/>
    </source>
</evidence>
<dbReference type="InterPro" id="IPR053147">
    <property type="entry name" value="Hsp_HslJ-like"/>
</dbReference>
<protein>
    <recommendedName>
        <fullName evidence="1">DUF306 domain-containing protein</fullName>
    </recommendedName>
</protein>
<gene>
    <name evidence="2" type="ordered locus">Cyan7425_0238</name>
</gene>
<dbReference type="Gene3D" id="2.40.128.270">
    <property type="match status" value="1"/>
</dbReference>
<feature type="domain" description="DUF306" evidence="1">
    <location>
        <begin position="89"/>
        <end position="188"/>
    </location>
</feature>
<dbReference type="HOGENOM" id="CLU_1341418_0_0_3"/>
<dbReference type="InterPro" id="IPR038670">
    <property type="entry name" value="HslJ-like_sf"/>
</dbReference>
<sequence length="204" mass="22623">MRYLHHLSARPHRSYRQSVWILGSSIVFLGLMVSGRTPLAIAQRPDELRSATTYAHVLNRYYGWLGLWSDTSGSKRQPIIVSKSADIMQSLNGTSWILSTWNQVNQNGGSLNQQPITITFTDNRISGFSGCNRFSGPYHWEGNRLKIGEIMASTRGCEPGVMERETAFIAALSSLDSVQVIGNQLHLGYKTANGESGSLGFTRQ</sequence>
<name>B8HRX5_CYAP4</name>
<dbReference type="AlphaFoldDB" id="B8HRX5"/>
<dbReference type="InterPro" id="IPR005184">
    <property type="entry name" value="DUF306_Meta_HslJ"/>
</dbReference>